<evidence type="ECO:0000313" key="4">
    <source>
        <dbReference type="EMBL" id="CAF5183140.1"/>
    </source>
</evidence>
<evidence type="ECO:0000313" key="3">
    <source>
        <dbReference type="EMBL" id="CAF4968090.1"/>
    </source>
</evidence>
<gene>
    <name evidence="3" type="ORF">BYL167_LOCUS54502</name>
    <name evidence="1" type="ORF">CJN711_LOCUS37552</name>
    <name evidence="4" type="ORF">GIL414_LOCUS70022</name>
    <name evidence="2" type="ORF">KQP761_LOCUS36843</name>
</gene>
<reference evidence="2" key="1">
    <citation type="submission" date="2021-02" db="EMBL/GenBank/DDBJ databases">
        <authorList>
            <person name="Nowell W R."/>
        </authorList>
    </citation>
    <scope>NUCLEOTIDE SEQUENCE</scope>
</reference>
<dbReference type="EMBL" id="CAJNOW010020878">
    <property type="protein sequence ID" value="CAF1681758.1"/>
    <property type="molecule type" value="Genomic_DNA"/>
</dbReference>
<dbReference type="Proteomes" id="UP000663855">
    <property type="component" value="Unassembled WGS sequence"/>
</dbReference>
<dbReference type="Proteomes" id="UP000663834">
    <property type="component" value="Unassembled WGS sequence"/>
</dbReference>
<evidence type="ECO:0000313" key="1">
    <source>
        <dbReference type="EMBL" id="CAF1618530.1"/>
    </source>
</evidence>
<accession>A0A816H5J8</accession>
<dbReference type="Proteomes" id="UP000681967">
    <property type="component" value="Unassembled WGS sequence"/>
</dbReference>
<evidence type="ECO:0000313" key="5">
    <source>
        <dbReference type="Proteomes" id="UP000663834"/>
    </source>
</evidence>
<dbReference type="OrthoDB" id="10057123at2759"/>
<sequence>MASNDENTVIDDNEIMDDEKAAISEEEDQQKLTWSGLAGPMNLLVCIHFIILSHMNANTNQPTNITLDSVIDFLLTNNTQIGDEMDELQILAIKYLFNLDICIINQNEKTFYKIDATSMPSNQTWPRAYLVFDKNNRSFYPFYKRENNNNNKIQTLFPVNDSHISKLFQDSVEIYKWPCYLNTVQQMSHEDISMSDQESSTTFHTHSAKVNPENELETILGTSSVCNLLVRNVQSLTNIIGPQLDNLNFSFKSAGDKHSKPL</sequence>
<organism evidence="2 5">
    <name type="scientific">Rotaria magnacalcarata</name>
    <dbReference type="NCBI Taxonomy" id="392030"/>
    <lineage>
        <taxon>Eukaryota</taxon>
        <taxon>Metazoa</taxon>
        <taxon>Spiralia</taxon>
        <taxon>Gnathifera</taxon>
        <taxon>Rotifera</taxon>
        <taxon>Eurotatoria</taxon>
        <taxon>Bdelloidea</taxon>
        <taxon>Philodinida</taxon>
        <taxon>Philodinidae</taxon>
        <taxon>Rotaria</taxon>
    </lineage>
</organism>
<proteinExistence type="predicted"/>
<name>A0A816H5J8_9BILA</name>
<dbReference type="EMBL" id="CAJNOV010018311">
    <property type="protein sequence ID" value="CAF1618530.1"/>
    <property type="molecule type" value="Genomic_DNA"/>
</dbReference>
<dbReference type="EMBL" id="CAJOBH010192743">
    <property type="protein sequence ID" value="CAF4968090.1"/>
    <property type="molecule type" value="Genomic_DNA"/>
</dbReference>
<comment type="caution">
    <text evidence="2">The sequence shown here is derived from an EMBL/GenBank/DDBJ whole genome shotgun (WGS) entry which is preliminary data.</text>
</comment>
<evidence type="ECO:0000313" key="2">
    <source>
        <dbReference type="EMBL" id="CAF1681758.1"/>
    </source>
</evidence>
<dbReference type="EMBL" id="CAJOBJ010331341">
    <property type="protein sequence ID" value="CAF5183140.1"/>
    <property type="molecule type" value="Genomic_DNA"/>
</dbReference>
<dbReference type="Proteomes" id="UP000681720">
    <property type="component" value="Unassembled WGS sequence"/>
</dbReference>
<protein>
    <submittedName>
        <fullName evidence="2">Uncharacterized protein</fullName>
    </submittedName>
</protein>
<dbReference type="AlphaFoldDB" id="A0A816H5J8"/>